<comment type="similarity">
    <text evidence="5">Belongs to the immunoglobulin superfamily. CEA family.</text>
</comment>
<organism evidence="10 11">
    <name type="scientific">Acipenser oxyrinchus oxyrinchus</name>
    <dbReference type="NCBI Taxonomy" id="40147"/>
    <lineage>
        <taxon>Eukaryota</taxon>
        <taxon>Metazoa</taxon>
        <taxon>Chordata</taxon>
        <taxon>Craniata</taxon>
        <taxon>Vertebrata</taxon>
        <taxon>Euteleostomi</taxon>
        <taxon>Actinopterygii</taxon>
        <taxon>Chondrostei</taxon>
        <taxon>Acipenseriformes</taxon>
        <taxon>Acipenseridae</taxon>
        <taxon>Acipenser</taxon>
    </lineage>
</organism>
<dbReference type="AlphaFoldDB" id="A0AAD8FTF1"/>
<accession>A0AAD8FTF1</accession>
<dbReference type="InterPro" id="IPR003599">
    <property type="entry name" value="Ig_sub"/>
</dbReference>
<dbReference type="SUPFAM" id="SSF48726">
    <property type="entry name" value="Immunoglobulin"/>
    <property type="match status" value="4"/>
</dbReference>
<evidence type="ECO:0000256" key="6">
    <source>
        <dbReference type="SAM" id="MobiDB-lite"/>
    </source>
</evidence>
<gene>
    <name evidence="10" type="primary">CEACAM5</name>
    <name evidence="10" type="ORF">AOXY_G27529</name>
</gene>
<feature type="transmembrane region" description="Helical" evidence="7">
    <location>
        <begin position="497"/>
        <end position="519"/>
    </location>
</feature>
<evidence type="ECO:0000256" key="1">
    <source>
        <dbReference type="ARBA" id="ARBA00022729"/>
    </source>
</evidence>
<dbReference type="Pfam" id="PF13927">
    <property type="entry name" value="Ig_3"/>
    <property type="match status" value="4"/>
</dbReference>
<feature type="domain" description="Ig-like" evidence="9">
    <location>
        <begin position="324"/>
        <end position="392"/>
    </location>
</feature>
<keyword evidence="11" id="KW-1185">Reference proteome</keyword>
<feature type="domain" description="Ig-like" evidence="9">
    <location>
        <begin position="129"/>
        <end position="210"/>
    </location>
</feature>
<sequence>MWTHSIGLFILASALCGCETLASERSTNLAVGVGEDVQLKINPPVAVFSVTWYFGSTNVIIVTWTGFFETVNPPYQGRVELNKNTGTLTLKNVSRSDSGDYSYQAVSIATGHPVQHNGSIALNVYQPVPQPTVRSNVTDPVEFNDTVSLTCTASGSDVSYRWFNGSSVVSDSERIHLSDDNKTLTIPGVLRSDDGTLYCYVFNPVSNSTSEPFHLIVSYGPESLTLSISPQKPIYSAGSDLTLSCSAQSSPPAHYQWFFNGAPLNKLGSQLNMTHTQHNQTGNYTCWAFNNITLRYAKETREVIVVELITNVNVKPSLAQPIANQALNLTCEVPGSQTVSSRLWLKDSQPLSTSDRITLSVDKSTVSFNPVLQSDNGEYQCKASNPLSEVTSAVYRLEVYYGPEQVSITGPDQAFLYSSVTFTCSAQSLPPCDYTWYFNGTETAQGSQCKIASVSNADSGSYTCVAWNSVTGRKSSAVKEFTVTAGDHSGYLTPGEIAGIVIGTLAGVALIGVIVYFCLKKYGNGTKTPKPSPPGNKSPAAAVNANDKADNIHYADPKFLKNNKNGQRIQMEETTTEYAQVTGQPAGNQRQPPLEPNTEYAMIQKNRPAV</sequence>
<feature type="domain" description="Ig-like" evidence="9">
    <location>
        <begin position="221"/>
        <end position="304"/>
    </location>
</feature>
<dbReference type="Pfam" id="PF07686">
    <property type="entry name" value="V-set"/>
    <property type="match status" value="1"/>
</dbReference>
<dbReference type="InterPro" id="IPR052598">
    <property type="entry name" value="IgSF_CEA-related"/>
</dbReference>
<evidence type="ECO:0000259" key="9">
    <source>
        <dbReference type="PROSITE" id="PS50835"/>
    </source>
</evidence>
<keyword evidence="7" id="KW-0472">Membrane</keyword>
<dbReference type="SMART" id="SM00408">
    <property type="entry name" value="IGc2"/>
    <property type="match status" value="5"/>
</dbReference>
<feature type="domain" description="Ig-like" evidence="9">
    <location>
        <begin position="403"/>
        <end position="484"/>
    </location>
</feature>
<comment type="caution">
    <text evidence="10">The sequence shown here is derived from an EMBL/GenBank/DDBJ whole genome shotgun (WGS) entry which is preliminary data.</text>
</comment>
<proteinExistence type="inferred from homology"/>
<dbReference type="InterPro" id="IPR013106">
    <property type="entry name" value="Ig_V-set"/>
</dbReference>
<dbReference type="PROSITE" id="PS50835">
    <property type="entry name" value="IG_LIKE"/>
    <property type="match status" value="4"/>
</dbReference>
<feature type="compositionally biased region" description="Polar residues" evidence="6">
    <location>
        <begin position="574"/>
        <end position="591"/>
    </location>
</feature>
<protein>
    <submittedName>
        <fullName evidence="10">Carcinoembryonic antigen-related cell adhesion molecule 5-like</fullName>
    </submittedName>
</protein>
<dbReference type="SMART" id="SM00409">
    <property type="entry name" value="IG"/>
    <property type="match status" value="5"/>
</dbReference>
<evidence type="ECO:0000256" key="3">
    <source>
        <dbReference type="ARBA" id="ARBA00023180"/>
    </source>
</evidence>
<keyword evidence="4" id="KW-0393">Immunoglobulin domain</keyword>
<evidence type="ECO:0000313" key="11">
    <source>
        <dbReference type="Proteomes" id="UP001230051"/>
    </source>
</evidence>
<dbReference type="Gene3D" id="2.60.40.10">
    <property type="entry name" value="Immunoglobulins"/>
    <property type="match status" value="5"/>
</dbReference>
<dbReference type="EMBL" id="JAGXEW010000032">
    <property type="protein sequence ID" value="KAK1155148.1"/>
    <property type="molecule type" value="Genomic_DNA"/>
</dbReference>
<evidence type="ECO:0000256" key="5">
    <source>
        <dbReference type="ARBA" id="ARBA00038222"/>
    </source>
</evidence>
<dbReference type="Proteomes" id="UP001230051">
    <property type="component" value="Unassembled WGS sequence"/>
</dbReference>
<dbReference type="InterPro" id="IPR036179">
    <property type="entry name" value="Ig-like_dom_sf"/>
</dbReference>
<dbReference type="CDD" id="cd00096">
    <property type="entry name" value="Ig"/>
    <property type="match status" value="1"/>
</dbReference>
<reference evidence="10" key="1">
    <citation type="submission" date="2022-02" db="EMBL/GenBank/DDBJ databases">
        <title>Atlantic sturgeon de novo genome assembly.</title>
        <authorList>
            <person name="Stock M."/>
            <person name="Klopp C."/>
            <person name="Guiguen Y."/>
            <person name="Cabau C."/>
            <person name="Parinello H."/>
            <person name="Santidrian Yebra-Pimentel E."/>
            <person name="Kuhl H."/>
            <person name="Dirks R.P."/>
            <person name="Guessner J."/>
            <person name="Wuertz S."/>
            <person name="Du K."/>
            <person name="Schartl M."/>
        </authorList>
    </citation>
    <scope>NUCLEOTIDE SEQUENCE</scope>
    <source>
        <strain evidence="10">STURGEONOMICS-FGT-2020</strain>
        <tissue evidence="10">Whole blood</tissue>
    </source>
</reference>
<dbReference type="FunFam" id="2.60.40.10:FF:000244">
    <property type="entry name" value="carcinoembryonic antigen-related cell adhesion molecule 16"/>
    <property type="match status" value="1"/>
</dbReference>
<dbReference type="InterPro" id="IPR013783">
    <property type="entry name" value="Ig-like_fold"/>
</dbReference>
<evidence type="ECO:0000313" key="10">
    <source>
        <dbReference type="EMBL" id="KAK1155148.1"/>
    </source>
</evidence>
<dbReference type="PANTHER" id="PTHR44337:SF20">
    <property type="entry name" value="CARCINOEMBRYONIC ANTIGEN-RELATED CELL ADHESION MOLECULE 5-RELATED"/>
    <property type="match status" value="1"/>
</dbReference>
<dbReference type="InterPro" id="IPR003598">
    <property type="entry name" value="Ig_sub2"/>
</dbReference>
<keyword evidence="2" id="KW-1015">Disulfide bond</keyword>
<dbReference type="InterPro" id="IPR007110">
    <property type="entry name" value="Ig-like_dom"/>
</dbReference>
<keyword evidence="1 8" id="KW-0732">Signal</keyword>
<feature type="signal peptide" evidence="8">
    <location>
        <begin position="1"/>
        <end position="22"/>
    </location>
</feature>
<feature type="chain" id="PRO_5042155029" evidence="8">
    <location>
        <begin position="23"/>
        <end position="610"/>
    </location>
</feature>
<evidence type="ECO:0000256" key="8">
    <source>
        <dbReference type="SAM" id="SignalP"/>
    </source>
</evidence>
<dbReference type="PANTHER" id="PTHR44337">
    <property type="entry name" value="CARCINOEMBRYONIC ANTIGEN-RELATED CELL ADHESION MOLECULE 8"/>
    <property type="match status" value="1"/>
</dbReference>
<keyword evidence="7" id="KW-0812">Transmembrane</keyword>
<evidence type="ECO:0000256" key="4">
    <source>
        <dbReference type="ARBA" id="ARBA00023319"/>
    </source>
</evidence>
<evidence type="ECO:0000256" key="7">
    <source>
        <dbReference type="SAM" id="Phobius"/>
    </source>
</evidence>
<keyword evidence="3" id="KW-0325">Glycoprotein</keyword>
<feature type="region of interest" description="Disordered" evidence="6">
    <location>
        <begin position="574"/>
        <end position="610"/>
    </location>
</feature>
<evidence type="ECO:0000256" key="2">
    <source>
        <dbReference type="ARBA" id="ARBA00023157"/>
    </source>
</evidence>
<name>A0AAD8FTF1_ACIOX</name>
<keyword evidence="7" id="KW-1133">Transmembrane helix</keyword>